<dbReference type="EMBL" id="CM001219">
    <property type="protein sequence ID" value="KEH33631.1"/>
    <property type="molecule type" value="Genomic_DNA"/>
</dbReference>
<name>A0A072UW29_MEDTR</name>
<evidence type="ECO:0000313" key="3">
    <source>
        <dbReference type="EnsemblPlants" id="KEH33631"/>
    </source>
</evidence>
<evidence type="ECO:0000313" key="2">
    <source>
        <dbReference type="EMBL" id="KEH33631.1"/>
    </source>
</evidence>
<reference evidence="2 4" key="2">
    <citation type="journal article" date="2014" name="BMC Genomics">
        <title>An improved genome release (version Mt4.0) for the model legume Medicago truncatula.</title>
        <authorList>
            <person name="Tang H."/>
            <person name="Krishnakumar V."/>
            <person name="Bidwell S."/>
            <person name="Rosen B."/>
            <person name="Chan A."/>
            <person name="Zhou S."/>
            <person name="Gentzbittel L."/>
            <person name="Childs K.L."/>
            <person name="Yandell M."/>
            <person name="Gundlach H."/>
            <person name="Mayer K.F."/>
            <person name="Schwartz D.C."/>
            <person name="Town C.D."/>
        </authorList>
    </citation>
    <scope>GENOME REANNOTATION</scope>
    <source>
        <strain evidence="2">A17</strain>
        <strain evidence="3 4">cv. Jemalong A17</strain>
    </source>
</reference>
<reference evidence="2 4" key="1">
    <citation type="journal article" date="2011" name="Nature">
        <title>The Medicago genome provides insight into the evolution of rhizobial symbioses.</title>
        <authorList>
            <person name="Young N.D."/>
            <person name="Debelle F."/>
            <person name="Oldroyd G.E."/>
            <person name="Geurts R."/>
            <person name="Cannon S.B."/>
            <person name="Udvardi M.K."/>
            <person name="Benedito V.A."/>
            <person name="Mayer K.F."/>
            <person name="Gouzy J."/>
            <person name="Schoof H."/>
            <person name="Van de Peer Y."/>
            <person name="Proost S."/>
            <person name="Cook D.R."/>
            <person name="Meyers B.C."/>
            <person name="Spannagl M."/>
            <person name="Cheung F."/>
            <person name="De Mita S."/>
            <person name="Krishnakumar V."/>
            <person name="Gundlach H."/>
            <person name="Zhou S."/>
            <person name="Mudge J."/>
            <person name="Bharti A.K."/>
            <person name="Murray J.D."/>
            <person name="Naoumkina M.A."/>
            <person name="Rosen B."/>
            <person name="Silverstein K.A."/>
            <person name="Tang H."/>
            <person name="Rombauts S."/>
            <person name="Zhao P.X."/>
            <person name="Zhou P."/>
            <person name="Barbe V."/>
            <person name="Bardou P."/>
            <person name="Bechner M."/>
            <person name="Bellec A."/>
            <person name="Berger A."/>
            <person name="Berges H."/>
            <person name="Bidwell S."/>
            <person name="Bisseling T."/>
            <person name="Choisne N."/>
            <person name="Couloux A."/>
            <person name="Denny R."/>
            <person name="Deshpande S."/>
            <person name="Dai X."/>
            <person name="Doyle J.J."/>
            <person name="Dudez A.M."/>
            <person name="Farmer A.D."/>
            <person name="Fouteau S."/>
            <person name="Franken C."/>
            <person name="Gibelin C."/>
            <person name="Gish J."/>
            <person name="Goldstein S."/>
            <person name="Gonzalez A.J."/>
            <person name="Green P.J."/>
            <person name="Hallab A."/>
            <person name="Hartog M."/>
            <person name="Hua A."/>
            <person name="Humphray S.J."/>
            <person name="Jeong D.H."/>
            <person name="Jing Y."/>
            <person name="Jocker A."/>
            <person name="Kenton S.M."/>
            <person name="Kim D.J."/>
            <person name="Klee K."/>
            <person name="Lai H."/>
            <person name="Lang C."/>
            <person name="Lin S."/>
            <person name="Macmil S.L."/>
            <person name="Magdelenat G."/>
            <person name="Matthews L."/>
            <person name="McCorrison J."/>
            <person name="Monaghan E.L."/>
            <person name="Mun J.H."/>
            <person name="Najar F.Z."/>
            <person name="Nicholson C."/>
            <person name="Noirot C."/>
            <person name="O'Bleness M."/>
            <person name="Paule C.R."/>
            <person name="Poulain J."/>
            <person name="Prion F."/>
            <person name="Qin B."/>
            <person name="Qu C."/>
            <person name="Retzel E.F."/>
            <person name="Riddle C."/>
            <person name="Sallet E."/>
            <person name="Samain S."/>
            <person name="Samson N."/>
            <person name="Sanders I."/>
            <person name="Saurat O."/>
            <person name="Scarpelli C."/>
            <person name="Schiex T."/>
            <person name="Segurens B."/>
            <person name="Severin A.J."/>
            <person name="Sherrier D.J."/>
            <person name="Shi R."/>
            <person name="Sims S."/>
            <person name="Singer S.R."/>
            <person name="Sinharoy S."/>
            <person name="Sterck L."/>
            <person name="Viollet A."/>
            <person name="Wang B.B."/>
            <person name="Wang K."/>
            <person name="Wang M."/>
            <person name="Wang X."/>
            <person name="Warfsmann J."/>
            <person name="Weissenbach J."/>
            <person name="White D.D."/>
            <person name="White J.D."/>
            <person name="Wiley G.B."/>
            <person name="Wincker P."/>
            <person name="Xing Y."/>
            <person name="Yang L."/>
            <person name="Yao Z."/>
            <person name="Ying F."/>
            <person name="Zhai J."/>
            <person name="Zhou L."/>
            <person name="Zuber A."/>
            <person name="Denarie J."/>
            <person name="Dixon R.A."/>
            <person name="May G.D."/>
            <person name="Schwartz D.C."/>
            <person name="Rogers J."/>
            <person name="Quetier F."/>
            <person name="Town C.D."/>
            <person name="Roe B.A."/>
        </authorList>
    </citation>
    <scope>NUCLEOTIDE SEQUENCE [LARGE SCALE GENOMIC DNA]</scope>
    <source>
        <strain evidence="2">A17</strain>
        <strain evidence="3 4">cv. Jemalong A17</strain>
    </source>
</reference>
<keyword evidence="4" id="KW-1185">Reference proteome</keyword>
<proteinExistence type="predicted"/>
<gene>
    <name evidence="2" type="ordered locus">MTR_3g449510</name>
</gene>
<reference evidence="3" key="3">
    <citation type="submission" date="2015-04" db="UniProtKB">
        <authorList>
            <consortium name="EnsemblPlants"/>
        </authorList>
    </citation>
    <scope>IDENTIFICATION</scope>
    <source>
        <strain evidence="3">cv. Jemalong A17</strain>
    </source>
</reference>
<dbReference type="EnsemblPlants" id="KEH33631">
    <property type="protein sequence ID" value="KEH33631"/>
    <property type="gene ID" value="MTR_3g449510"/>
</dbReference>
<dbReference type="AlphaFoldDB" id="A0A072UW29"/>
<organism evidence="2 4">
    <name type="scientific">Medicago truncatula</name>
    <name type="common">Barrel medic</name>
    <name type="synonym">Medicago tribuloides</name>
    <dbReference type="NCBI Taxonomy" id="3880"/>
    <lineage>
        <taxon>Eukaryota</taxon>
        <taxon>Viridiplantae</taxon>
        <taxon>Streptophyta</taxon>
        <taxon>Embryophyta</taxon>
        <taxon>Tracheophyta</taxon>
        <taxon>Spermatophyta</taxon>
        <taxon>Magnoliopsida</taxon>
        <taxon>eudicotyledons</taxon>
        <taxon>Gunneridae</taxon>
        <taxon>Pentapetalae</taxon>
        <taxon>rosids</taxon>
        <taxon>fabids</taxon>
        <taxon>Fabales</taxon>
        <taxon>Fabaceae</taxon>
        <taxon>Papilionoideae</taxon>
        <taxon>50 kb inversion clade</taxon>
        <taxon>NPAAA clade</taxon>
        <taxon>Hologalegina</taxon>
        <taxon>IRL clade</taxon>
        <taxon>Trifolieae</taxon>
        <taxon>Medicago</taxon>
    </lineage>
</organism>
<evidence type="ECO:0000256" key="1">
    <source>
        <dbReference type="SAM" id="MobiDB-lite"/>
    </source>
</evidence>
<evidence type="ECO:0000313" key="4">
    <source>
        <dbReference type="Proteomes" id="UP000002051"/>
    </source>
</evidence>
<protein>
    <submittedName>
        <fullName evidence="2 3">Uncharacterized protein</fullName>
    </submittedName>
</protein>
<feature type="region of interest" description="Disordered" evidence="1">
    <location>
        <begin position="1"/>
        <end position="43"/>
    </location>
</feature>
<accession>A0A072UW29</accession>
<sequence>MAEELPESQHGSNVSLVFGDDAMSLAEELPENQHGSKDSEASAGNVSFVLGDDSMSMAEEIPESQHGSCTIIFQQGRGYLAHCRSQRSPDSPKSGIKVVVRLGGEQDPSVDHASDVGDSHLRRRMLGVITLTEYSSNHSSSEFGGLGKSLGIHFAQ</sequence>
<dbReference type="Proteomes" id="UP000002051">
    <property type="component" value="Chromosome 3"/>
</dbReference>
<dbReference type="HOGENOM" id="CLU_1689342_0_0_1"/>